<accession>A0A285SL06</accession>
<dbReference type="EMBL" id="OBMT01000005">
    <property type="protein sequence ID" value="SOC06843.1"/>
    <property type="molecule type" value="Genomic_DNA"/>
</dbReference>
<keyword evidence="3" id="KW-1185">Reference proteome</keyword>
<dbReference type="SUPFAM" id="SSF158791">
    <property type="entry name" value="MgtE N-terminal domain-like"/>
    <property type="match status" value="1"/>
</dbReference>
<dbReference type="AlphaFoldDB" id="A0A285SL06"/>
<evidence type="ECO:0000256" key="1">
    <source>
        <dbReference type="SAM" id="MobiDB-lite"/>
    </source>
</evidence>
<feature type="compositionally biased region" description="Low complexity" evidence="1">
    <location>
        <begin position="11"/>
        <end position="22"/>
    </location>
</feature>
<dbReference type="Proteomes" id="UP000219111">
    <property type="component" value="Unassembled WGS sequence"/>
</dbReference>
<feature type="region of interest" description="Disordered" evidence="1">
    <location>
        <begin position="1"/>
        <end position="31"/>
    </location>
</feature>
<reference evidence="3" key="1">
    <citation type="submission" date="2017-08" db="EMBL/GenBank/DDBJ databases">
        <authorList>
            <person name="Varghese N."/>
            <person name="Submissions S."/>
        </authorList>
    </citation>
    <scope>NUCLEOTIDE SEQUENCE [LARGE SCALE GENOMIC DNA]</scope>
    <source>
        <strain evidence="3">JA276</strain>
    </source>
</reference>
<organism evidence="2 3">
    <name type="scientific">Rhodobacter maris</name>
    <dbReference type="NCBI Taxonomy" id="446682"/>
    <lineage>
        <taxon>Bacteria</taxon>
        <taxon>Pseudomonadati</taxon>
        <taxon>Pseudomonadota</taxon>
        <taxon>Alphaproteobacteria</taxon>
        <taxon>Rhodobacterales</taxon>
        <taxon>Rhodobacter group</taxon>
        <taxon>Rhodobacter</taxon>
    </lineage>
</organism>
<proteinExistence type="predicted"/>
<protein>
    <recommendedName>
        <fullName evidence="4">Flagellar motility protein MotE (MotC chaperone)</fullName>
    </recommendedName>
</protein>
<gene>
    <name evidence="2" type="ORF">SAMN05877831_105158</name>
</gene>
<name>A0A285SL06_9RHOB</name>
<evidence type="ECO:0000313" key="2">
    <source>
        <dbReference type="EMBL" id="SOC06843.1"/>
    </source>
</evidence>
<evidence type="ECO:0008006" key="4">
    <source>
        <dbReference type="Google" id="ProtNLM"/>
    </source>
</evidence>
<evidence type="ECO:0000313" key="3">
    <source>
        <dbReference type="Proteomes" id="UP000219111"/>
    </source>
</evidence>
<dbReference type="RefSeq" id="WP_245860930.1">
    <property type="nucleotide sequence ID" value="NZ_OBMT01000005.1"/>
</dbReference>
<sequence>MKPAKEARVGKAAPSGASTKPPAKAPTRKARRRLGRGSLVLIATLFATSGMIRFGSGIAEAFATGSESAHSAEPSAGADCVTEPGVLMMLQEVQAREQKLAEREQLLTDRSQAIGLAEKRIEQRLASLVEAEQNLAKTVTIADEAADKDVSRLVTVYENMKPKEAAPLFSAMAPDFAAGFLSRMRPDASAAVMSALDPQVAYSISVIMAGRNAGAPQQ</sequence>